<dbReference type="PROSITE" id="PS50056">
    <property type="entry name" value="TYR_PHOSPHATASE_2"/>
    <property type="match status" value="1"/>
</dbReference>
<evidence type="ECO:0000256" key="2">
    <source>
        <dbReference type="SAM" id="MobiDB-lite"/>
    </source>
</evidence>
<evidence type="ECO:0000313" key="5">
    <source>
        <dbReference type="EMBL" id="KAK0721495.1"/>
    </source>
</evidence>
<feature type="region of interest" description="Disordered" evidence="2">
    <location>
        <begin position="376"/>
        <end position="461"/>
    </location>
</feature>
<evidence type="ECO:0000259" key="4">
    <source>
        <dbReference type="PROSITE" id="PS50056"/>
    </source>
</evidence>
<feature type="region of interest" description="Disordered" evidence="2">
    <location>
        <begin position="624"/>
        <end position="663"/>
    </location>
</feature>
<dbReference type="InterPro" id="IPR003595">
    <property type="entry name" value="Tyr_Pase_cat"/>
</dbReference>
<organism evidence="5 6">
    <name type="scientific">Apiosordaria backusii</name>
    <dbReference type="NCBI Taxonomy" id="314023"/>
    <lineage>
        <taxon>Eukaryota</taxon>
        <taxon>Fungi</taxon>
        <taxon>Dikarya</taxon>
        <taxon>Ascomycota</taxon>
        <taxon>Pezizomycotina</taxon>
        <taxon>Sordariomycetes</taxon>
        <taxon>Sordariomycetidae</taxon>
        <taxon>Sordariales</taxon>
        <taxon>Lasiosphaeriaceae</taxon>
        <taxon>Apiosordaria</taxon>
    </lineage>
</organism>
<accession>A0AA40AT34</accession>
<feature type="compositionally biased region" description="Low complexity" evidence="2">
    <location>
        <begin position="444"/>
        <end position="455"/>
    </location>
</feature>
<feature type="domain" description="Tyrosine-protein phosphatase" evidence="3">
    <location>
        <begin position="233"/>
        <end position="604"/>
    </location>
</feature>
<keyword evidence="6" id="KW-1185">Reference proteome</keyword>
<dbReference type="PROSITE" id="PS50055">
    <property type="entry name" value="TYR_PHOSPHATASE_PTP"/>
    <property type="match status" value="1"/>
</dbReference>
<dbReference type="GO" id="GO:0004725">
    <property type="term" value="F:protein tyrosine phosphatase activity"/>
    <property type="evidence" value="ECO:0007669"/>
    <property type="project" value="InterPro"/>
</dbReference>
<evidence type="ECO:0000259" key="3">
    <source>
        <dbReference type="PROSITE" id="PS50055"/>
    </source>
</evidence>
<feature type="compositionally biased region" description="Basic and acidic residues" evidence="2">
    <location>
        <begin position="626"/>
        <end position="649"/>
    </location>
</feature>
<dbReference type="Gene3D" id="3.90.190.10">
    <property type="entry name" value="Protein tyrosine phosphatase superfamily"/>
    <property type="match status" value="1"/>
</dbReference>
<feature type="compositionally biased region" description="Basic and acidic residues" evidence="2">
    <location>
        <begin position="411"/>
        <end position="422"/>
    </location>
</feature>
<dbReference type="AlphaFoldDB" id="A0AA40AT34"/>
<dbReference type="InterPro" id="IPR016130">
    <property type="entry name" value="Tyr_Pase_AS"/>
</dbReference>
<dbReference type="SMART" id="SM00194">
    <property type="entry name" value="PTPc"/>
    <property type="match status" value="1"/>
</dbReference>
<proteinExistence type="inferred from homology"/>
<sequence length="663" mass="73561">MPAMAHLPRFRRKKDVPLGPPLITNGLPGQGSNTSASLNSASLNSASDPNGKITPPPGDLPLPVPESPLRPFGGKLSPFSRVFHRSQKRARDSPPASLPHSPLAAAAPVSSLADGRPVSPLSLKMDTSGLLSAAAGENNRENGGQQQGQLLQVPPQEGQQQLREKSSFLQVSRQVKMPGFLESSGIDIEFKFGELVWLERMRIQQGLENEKSIHFSPDFRWARVKGPHLRRLDRYMNIQPWHNHRIKLQVPEGKLDYVNASPIVLHPFPINGQPREPDRYIAMQGPKQTSMDHVWRMVVEQVESPGVIVMLTETHEGHMEKCFPYFPRNKEDPPLEINEKDEFGDGFRASVRCEGLEETEAGDAIELRKLVITVHSSGGQIRKKSRSPARLFTNGNKEREKTPEPSSAVTEPERDADMDVKMKSPVAATTTSTTANLDVEIQQEDSTTSSPTDETGPNETGGVVEEKILYHFLYKKWPDFGVPALEDLDSFFTLMKLSREKNAGPHNPRIVHCSAGVGRSGTFIALEHLMRELDAGVLENYDEMVAAAATSRQGVDSEGKVVHKEPMLGEDLIFDTVNQLREQRKMMVQAEGQYQFIYGVMRKLWGEKYGVDVERRGGEVEVVQEEGDRSHREGEPAKKRVEVEFEKSDGGMGGGGDGRDPFA</sequence>
<gene>
    <name evidence="5" type="ORF">B0T21DRAFT_294789</name>
</gene>
<reference evidence="5" key="1">
    <citation type="submission" date="2023-06" db="EMBL/GenBank/DDBJ databases">
        <title>Genome-scale phylogeny and comparative genomics of the fungal order Sordariales.</title>
        <authorList>
            <consortium name="Lawrence Berkeley National Laboratory"/>
            <person name="Hensen N."/>
            <person name="Bonometti L."/>
            <person name="Westerberg I."/>
            <person name="Brannstrom I.O."/>
            <person name="Guillou S."/>
            <person name="Cros-Aarteil S."/>
            <person name="Calhoun S."/>
            <person name="Haridas S."/>
            <person name="Kuo A."/>
            <person name="Mondo S."/>
            <person name="Pangilinan J."/>
            <person name="Riley R."/>
            <person name="Labutti K."/>
            <person name="Andreopoulos B."/>
            <person name="Lipzen A."/>
            <person name="Chen C."/>
            <person name="Yanf M."/>
            <person name="Daum C."/>
            <person name="Ng V."/>
            <person name="Clum A."/>
            <person name="Steindorff A."/>
            <person name="Ohm R."/>
            <person name="Martin F."/>
            <person name="Silar P."/>
            <person name="Natvig D."/>
            <person name="Lalanne C."/>
            <person name="Gautier V."/>
            <person name="Ament-Velasquez S.L."/>
            <person name="Kruys A."/>
            <person name="Hutchinson M.I."/>
            <person name="Powell A.J."/>
            <person name="Barry K."/>
            <person name="Miller A.N."/>
            <person name="Grigoriev I.V."/>
            <person name="Debuchy R."/>
            <person name="Gladieux P."/>
            <person name="Thoren M.H."/>
            <person name="Johannesson H."/>
        </authorList>
    </citation>
    <scope>NUCLEOTIDE SEQUENCE</scope>
    <source>
        <strain evidence="5">CBS 540.89</strain>
    </source>
</reference>
<comment type="caution">
    <text evidence="5">The sequence shown here is derived from an EMBL/GenBank/DDBJ whole genome shotgun (WGS) entry which is preliminary data.</text>
</comment>
<dbReference type="InterPro" id="IPR050348">
    <property type="entry name" value="Protein-Tyr_Phosphatase"/>
</dbReference>
<evidence type="ECO:0000313" key="6">
    <source>
        <dbReference type="Proteomes" id="UP001172159"/>
    </source>
</evidence>
<feature type="compositionally biased region" description="Pro residues" evidence="2">
    <location>
        <begin position="54"/>
        <end position="68"/>
    </location>
</feature>
<dbReference type="CDD" id="cd18533">
    <property type="entry name" value="PTP_fungal"/>
    <property type="match status" value="1"/>
</dbReference>
<dbReference type="PROSITE" id="PS00383">
    <property type="entry name" value="TYR_PHOSPHATASE_1"/>
    <property type="match status" value="1"/>
</dbReference>
<dbReference type="PANTHER" id="PTHR19134">
    <property type="entry name" value="RECEPTOR-TYPE TYROSINE-PROTEIN PHOSPHATASE"/>
    <property type="match status" value="1"/>
</dbReference>
<dbReference type="PANTHER" id="PTHR19134:SF449">
    <property type="entry name" value="TYROSINE-PROTEIN PHOSPHATASE 1"/>
    <property type="match status" value="1"/>
</dbReference>
<name>A0AA40AT34_9PEZI</name>
<comment type="similarity">
    <text evidence="1">Belongs to the protein-tyrosine phosphatase family. Non-receptor class subfamily.</text>
</comment>
<evidence type="ECO:0000256" key="1">
    <source>
        <dbReference type="ARBA" id="ARBA00009649"/>
    </source>
</evidence>
<dbReference type="Proteomes" id="UP001172159">
    <property type="component" value="Unassembled WGS sequence"/>
</dbReference>
<dbReference type="Pfam" id="PF00102">
    <property type="entry name" value="Y_phosphatase"/>
    <property type="match status" value="3"/>
</dbReference>
<feature type="domain" description="Tyrosine specific protein phosphatases" evidence="4">
    <location>
        <begin position="489"/>
        <end position="595"/>
    </location>
</feature>
<dbReference type="InterPro" id="IPR000242">
    <property type="entry name" value="PTP_cat"/>
</dbReference>
<protein>
    <submittedName>
        <fullName evidence="5">Protein-tyrosine phosphatase-like protein</fullName>
    </submittedName>
</protein>
<feature type="compositionally biased region" description="Low complexity" evidence="2">
    <location>
        <begin position="32"/>
        <end position="47"/>
    </location>
</feature>
<dbReference type="EMBL" id="JAUKTV010000012">
    <property type="protein sequence ID" value="KAK0721495.1"/>
    <property type="molecule type" value="Genomic_DNA"/>
</dbReference>
<dbReference type="SUPFAM" id="SSF52799">
    <property type="entry name" value="(Phosphotyrosine protein) phosphatases II"/>
    <property type="match status" value="1"/>
</dbReference>
<dbReference type="PRINTS" id="PR00700">
    <property type="entry name" value="PRTYPHPHTASE"/>
</dbReference>
<feature type="region of interest" description="Disordered" evidence="2">
    <location>
        <begin position="1"/>
        <end position="78"/>
    </location>
</feature>
<dbReference type="InterPro" id="IPR000387">
    <property type="entry name" value="Tyr_Pase_dom"/>
</dbReference>
<dbReference type="SMART" id="SM00404">
    <property type="entry name" value="PTPc_motif"/>
    <property type="match status" value="1"/>
</dbReference>
<dbReference type="InterPro" id="IPR029021">
    <property type="entry name" value="Prot-tyrosine_phosphatase-like"/>
</dbReference>